<dbReference type="RefSeq" id="WP_015416084.1">
    <property type="nucleotide sequence ID" value="NC_020409.1"/>
</dbReference>
<keyword evidence="4" id="KW-0239">DNA-directed DNA polymerase</keyword>
<dbReference type="EMBL" id="FO203427">
    <property type="protein sequence ID" value="CCH50042.1"/>
    <property type="molecule type" value="Genomic_DNA"/>
</dbReference>
<reference evidence="6" key="2">
    <citation type="journal article" date="2013" name="Stand. Genomic Sci.">
        <title>Complete genome sequence of Desulfocapsa sulfexigens, a marine deltaproteobacterium specialized in disproportionating inorganic sulfur compounds.</title>
        <authorList>
            <person name="Finster K.W."/>
            <person name="Kjeldsen K.U."/>
            <person name="Kube M."/>
            <person name="Reinhardt R."/>
            <person name="Mussmann M."/>
            <person name="Amann R."/>
            <person name="Schreiber L."/>
        </authorList>
    </citation>
    <scope>NUCLEOTIDE SEQUENCE [LARGE SCALE GENOMIC DNA]</scope>
    <source>
        <strain evidence="6">DSM 10523 / SB164P1</strain>
    </source>
</reference>
<dbReference type="BioCyc" id="DPIE1322246:BN4_RS14120-MONOMER"/>
<dbReference type="STRING" id="1322246.BN4_12809"/>
<dbReference type="OrthoDB" id="5443838at2"/>
<name>M1WTZ7_PSEP2</name>
<dbReference type="Proteomes" id="UP000011724">
    <property type="component" value="Chromosome"/>
</dbReference>
<accession>M1WTZ7</accession>
<dbReference type="KEGG" id="dpi:BN4_12809"/>
<reference evidence="5 6" key="1">
    <citation type="journal article" date="2013" name="PLoS ONE">
        <title>The first genomic and proteomic characterization of a deep-sea sulfate reducer: insights into the piezophilic lifestyle of Desulfovibrio piezophilus.</title>
        <authorList>
            <person name="Pradel N."/>
            <person name="Ji B."/>
            <person name="Gimenez G."/>
            <person name="Talla E."/>
            <person name="Lenoble P."/>
            <person name="Garel M."/>
            <person name="Tamburini C."/>
            <person name="Fourquet P."/>
            <person name="Lebrun R."/>
            <person name="Bertin P."/>
            <person name="Denis Y."/>
            <person name="Pophillat M."/>
            <person name="Barbe V."/>
            <person name="Ollivier B."/>
            <person name="Dolla A."/>
        </authorList>
    </citation>
    <scope>NUCLEOTIDE SEQUENCE [LARGE SCALE GENOMIC DNA]</scope>
    <source>
        <strain evidence="6">DSM 10523 / SB164P1</strain>
    </source>
</reference>
<evidence type="ECO:0000256" key="4">
    <source>
        <dbReference type="ARBA" id="ARBA00022932"/>
    </source>
</evidence>
<dbReference type="GO" id="GO:0006261">
    <property type="term" value="P:DNA-templated DNA replication"/>
    <property type="evidence" value="ECO:0007669"/>
    <property type="project" value="TreeGrafter"/>
</dbReference>
<dbReference type="PANTHER" id="PTHR34388">
    <property type="entry name" value="DNA POLYMERASE III SUBUNIT DELTA"/>
    <property type="match status" value="1"/>
</dbReference>
<keyword evidence="2" id="KW-0548">Nucleotidyltransferase</keyword>
<sequence>MNRPRYLFFVCPDPELIRLHTDEQLKASGRSDWEHKTFWGDDDDPLPAGYWTDLTIKSLFPQPKALIVRRAHSLKAEYWDKLDAGVKGIGSDVFPIFCLEGQWKGKKAPVPATLSRRNLFKKAQQEGWIWESPGLDRRTLGEFVRNWGATNAITFERGVEQALTQALPVDAVAAKLELEKLDLAAGEQRILRRDHVDLVAQVGEMEFFELMDALGKRGAEASVWKRVINDHFKAAKDQMLFNLIGFLASQARMYWMLISGEETKVKAHPYVKKLKTGVAQRLGRNGIAHMLDLALEAEMSIKTGERKYEEVLDILIAGLIDLFQPRGQATRF</sequence>
<evidence type="ECO:0000313" key="5">
    <source>
        <dbReference type="EMBL" id="CCH50042.1"/>
    </source>
</evidence>
<evidence type="ECO:0000256" key="1">
    <source>
        <dbReference type="ARBA" id="ARBA00022679"/>
    </source>
</evidence>
<evidence type="ECO:0000313" key="6">
    <source>
        <dbReference type="Proteomes" id="UP000011724"/>
    </source>
</evidence>
<keyword evidence="3" id="KW-0235">DNA replication</keyword>
<dbReference type="AlphaFoldDB" id="M1WTZ7"/>
<evidence type="ECO:0000256" key="2">
    <source>
        <dbReference type="ARBA" id="ARBA00022695"/>
    </source>
</evidence>
<dbReference type="GO" id="GO:0003677">
    <property type="term" value="F:DNA binding"/>
    <property type="evidence" value="ECO:0007669"/>
    <property type="project" value="InterPro"/>
</dbReference>
<dbReference type="PANTHER" id="PTHR34388:SF1">
    <property type="entry name" value="DNA POLYMERASE III SUBUNIT DELTA"/>
    <property type="match status" value="1"/>
</dbReference>
<evidence type="ECO:0000256" key="3">
    <source>
        <dbReference type="ARBA" id="ARBA00022705"/>
    </source>
</evidence>
<organism evidence="5 6">
    <name type="scientific">Pseudodesulfovibrio piezophilus (strain DSM 21447 / JCM 15486 / C1TLV30)</name>
    <name type="common">Desulfovibrio piezophilus</name>
    <dbReference type="NCBI Taxonomy" id="1322246"/>
    <lineage>
        <taxon>Bacteria</taxon>
        <taxon>Pseudomonadati</taxon>
        <taxon>Thermodesulfobacteriota</taxon>
        <taxon>Desulfovibrionia</taxon>
        <taxon>Desulfovibrionales</taxon>
        <taxon>Desulfovibrionaceae</taxon>
    </lineage>
</organism>
<proteinExistence type="predicted"/>
<gene>
    <name evidence="5" type="ordered locus">BN4_12809</name>
</gene>
<dbReference type="Gene3D" id="1.20.272.10">
    <property type="match status" value="1"/>
</dbReference>
<dbReference type="InterPro" id="IPR005790">
    <property type="entry name" value="DNA_polIII_delta"/>
</dbReference>
<protein>
    <submittedName>
        <fullName evidence="5">DNA polymerase III delta</fullName>
    </submittedName>
</protein>
<keyword evidence="6" id="KW-1185">Reference proteome</keyword>
<dbReference type="GO" id="GO:0009360">
    <property type="term" value="C:DNA polymerase III complex"/>
    <property type="evidence" value="ECO:0007669"/>
    <property type="project" value="TreeGrafter"/>
</dbReference>
<dbReference type="eggNOG" id="COG1466">
    <property type="taxonomic scope" value="Bacteria"/>
</dbReference>
<dbReference type="HOGENOM" id="CLU_810685_0_0_7"/>
<keyword evidence="1" id="KW-0808">Transferase</keyword>
<dbReference type="PATRIC" id="fig|879567.3.peg.3016"/>
<dbReference type="GO" id="GO:0003887">
    <property type="term" value="F:DNA-directed DNA polymerase activity"/>
    <property type="evidence" value="ECO:0007669"/>
    <property type="project" value="UniProtKB-KW"/>
</dbReference>